<dbReference type="InterPro" id="IPR002081">
    <property type="entry name" value="Cryptochrome/DNA_photolyase_1"/>
</dbReference>
<dbReference type="Pfam" id="PF00875">
    <property type="entry name" value="DNA_photolyase"/>
    <property type="match status" value="1"/>
</dbReference>
<evidence type="ECO:0000313" key="9">
    <source>
        <dbReference type="Proteomes" id="UP000069030"/>
    </source>
</evidence>
<dbReference type="Pfam" id="PF03441">
    <property type="entry name" value="FAD_binding_7"/>
    <property type="match status" value="1"/>
</dbReference>
<feature type="binding site" evidence="5">
    <location>
        <begin position="355"/>
        <end position="357"/>
    </location>
    <ligand>
        <name>FAD</name>
        <dbReference type="ChEBI" id="CHEBI:57692"/>
    </ligand>
</feature>
<evidence type="ECO:0000256" key="6">
    <source>
        <dbReference type="RuleBase" id="RU004182"/>
    </source>
</evidence>
<dbReference type="KEGG" id="mod:AS202_16560"/>
<dbReference type="SUPFAM" id="SSF48173">
    <property type="entry name" value="Cryptochrome/photolyase FAD-binding domain"/>
    <property type="match status" value="1"/>
</dbReference>
<evidence type="ECO:0000256" key="3">
    <source>
        <dbReference type="ARBA" id="ARBA00022827"/>
    </source>
</evidence>
<dbReference type="InterPro" id="IPR005101">
    <property type="entry name" value="Cryptochr/Photolyase_FAD-bd"/>
</dbReference>
<feature type="binding site" evidence="5">
    <location>
        <position position="255"/>
    </location>
    <ligand>
        <name>FAD</name>
        <dbReference type="ChEBI" id="CHEBI:57692"/>
    </ligand>
</feature>
<dbReference type="PROSITE" id="PS00394">
    <property type="entry name" value="DNA_PHOTOLYASES_1_1"/>
    <property type="match status" value="1"/>
</dbReference>
<dbReference type="GO" id="GO:0003904">
    <property type="term" value="F:deoxyribodipyrimidine photo-lyase activity"/>
    <property type="evidence" value="ECO:0007669"/>
    <property type="project" value="TreeGrafter"/>
</dbReference>
<dbReference type="GO" id="GO:0006139">
    <property type="term" value="P:nucleobase-containing compound metabolic process"/>
    <property type="evidence" value="ECO:0007669"/>
    <property type="project" value="UniProtKB-ARBA"/>
</dbReference>
<sequence length="435" mass="51797">MRKAEVVVVWFRRDLRLEDNVAFYHAVQSEYPILPLFIFDKDILEQFSQVEDRRVQYIQEHIVKINDELKKYNSGVQCYYSTVSEAFEQLVDNYLIKAVYSNEDYEPQAIQRDREVASFLQQKNIPFYQHKDHVIFRGGEILKQDGTAYQVYTPYAKKWRSLLTENHLFDYTVPLEKVLFHRFQSDIISLEQLGYRPSENRKITNEVDLAIVSTYDQYRDYPSIRGTSLLGTALRFGTISIRKCVRIALKENDVWLSELIWREFFSQIMYLYPAVEKHCFKSKYEGIKYRNNEADFLAWCEGNTGYPLVDAGMRELNATGFMHNRVRMVVASFLIKHLLIDWRWGEAYFAQQLLDYDLASNNGNWQWVAGCGCDAAPYFRIFNPTEQAKKFDKDGIYMDKWVPEWRELYYRQPIVEHKFARERALEVFKEGLREY</sequence>
<dbReference type="PANTHER" id="PTHR11455:SF9">
    <property type="entry name" value="CRYPTOCHROME CIRCADIAN CLOCK 5 ISOFORM X1"/>
    <property type="match status" value="1"/>
</dbReference>
<feature type="binding site" evidence="5">
    <location>
        <position position="215"/>
    </location>
    <ligand>
        <name>FAD</name>
        <dbReference type="ChEBI" id="CHEBI:57692"/>
    </ligand>
</feature>
<evidence type="ECO:0000256" key="5">
    <source>
        <dbReference type="PIRSR" id="PIRSR602081-1"/>
    </source>
</evidence>
<evidence type="ECO:0000259" key="7">
    <source>
        <dbReference type="PROSITE" id="PS51645"/>
    </source>
</evidence>
<feature type="binding site" evidence="5">
    <location>
        <begin position="258"/>
        <end position="265"/>
    </location>
    <ligand>
        <name>FAD</name>
        <dbReference type="ChEBI" id="CHEBI:57692"/>
    </ligand>
</feature>
<keyword evidence="2 5" id="KW-0285">Flavoprotein</keyword>
<keyword evidence="4 6" id="KW-0157">Chromophore</keyword>
<dbReference type="InterPro" id="IPR018394">
    <property type="entry name" value="DNA_photolyase_1_CS_C"/>
</dbReference>
<dbReference type="EMBL" id="CP013690">
    <property type="protein sequence ID" value="ALU27660.1"/>
    <property type="molecule type" value="Genomic_DNA"/>
</dbReference>
<dbReference type="Proteomes" id="UP000069030">
    <property type="component" value="Chromosome"/>
</dbReference>
<evidence type="ECO:0000313" key="8">
    <source>
        <dbReference type="EMBL" id="ALU27660.1"/>
    </source>
</evidence>
<dbReference type="PROSITE" id="PS00691">
    <property type="entry name" value="DNA_PHOTOLYASES_1_2"/>
    <property type="match status" value="1"/>
</dbReference>
<dbReference type="Gene3D" id="1.25.40.80">
    <property type="match status" value="1"/>
</dbReference>
<keyword evidence="3 5" id="KW-0274">FAD</keyword>
<dbReference type="PRINTS" id="PR00147">
    <property type="entry name" value="DNAPHOTLYASE"/>
</dbReference>
<dbReference type="Gene3D" id="3.40.50.620">
    <property type="entry name" value="HUPs"/>
    <property type="match status" value="1"/>
</dbReference>
<dbReference type="GO" id="GO:0009416">
    <property type="term" value="P:response to light stimulus"/>
    <property type="evidence" value="ECO:0007669"/>
    <property type="project" value="TreeGrafter"/>
</dbReference>
<reference evidence="8 9" key="1">
    <citation type="journal article" date="2016" name="J. Zhejiang Univ. Sci. B">
        <title>Antibiotic resistance mechanisms of Myroides sp.</title>
        <authorList>
            <person name="Hu S."/>
            <person name="Yuan S."/>
            <person name="Qu H."/>
            <person name="Jiang T."/>
            <person name="Zhou Y."/>
            <person name="Wang M."/>
            <person name="Ming D."/>
        </authorList>
    </citation>
    <scope>NUCLEOTIDE SEQUENCE [LARGE SCALE GENOMIC DNA]</scope>
    <source>
        <strain evidence="8 9">PR63039</strain>
    </source>
</reference>
<dbReference type="InterPro" id="IPR014729">
    <property type="entry name" value="Rossmann-like_a/b/a_fold"/>
</dbReference>
<dbReference type="RefSeq" id="WP_058699716.1">
    <property type="nucleotide sequence ID" value="NZ_CP013690.1"/>
</dbReference>
<comment type="similarity">
    <text evidence="6">Belongs to the DNA photolyase family.</text>
</comment>
<dbReference type="GO" id="GO:0003677">
    <property type="term" value="F:DNA binding"/>
    <property type="evidence" value="ECO:0007669"/>
    <property type="project" value="TreeGrafter"/>
</dbReference>
<gene>
    <name evidence="8" type="ORF">AS202_16560</name>
</gene>
<evidence type="ECO:0000256" key="1">
    <source>
        <dbReference type="ARBA" id="ARBA00001932"/>
    </source>
</evidence>
<protein>
    <submittedName>
        <fullName evidence="8">Deoxyribodipyrimidine photolyase</fullName>
    </submittedName>
</protein>
<dbReference type="AlphaFoldDB" id="A0AAI8C801"/>
<dbReference type="InterPro" id="IPR006050">
    <property type="entry name" value="DNA_photolyase_N"/>
</dbReference>
<evidence type="ECO:0000256" key="2">
    <source>
        <dbReference type="ARBA" id="ARBA00022630"/>
    </source>
</evidence>
<dbReference type="InterPro" id="IPR036155">
    <property type="entry name" value="Crypto/Photolyase_N_sf"/>
</dbReference>
<dbReference type="InterPro" id="IPR036134">
    <property type="entry name" value="Crypto/Photolyase_FAD-like_sf"/>
</dbReference>
<dbReference type="PANTHER" id="PTHR11455">
    <property type="entry name" value="CRYPTOCHROME"/>
    <property type="match status" value="1"/>
</dbReference>
<comment type="cofactor">
    <cofactor evidence="5">
        <name>FAD</name>
        <dbReference type="ChEBI" id="CHEBI:57692"/>
    </cofactor>
    <text evidence="5">Binds 1 FAD per subunit.</text>
</comment>
<dbReference type="GO" id="GO:0071949">
    <property type="term" value="F:FAD binding"/>
    <property type="evidence" value="ECO:0007669"/>
    <property type="project" value="TreeGrafter"/>
</dbReference>
<accession>A0AAI8C801</accession>
<comment type="cofactor">
    <cofactor evidence="1">
        <name>(6R)-5,10-methylene-5,6,7,8-tetrahydrofolate</name>
        <dbReference type="ChEBI" id="CHEBI:15636"/>
    </cofactor>
</comment>
<name>A0AAI8C801_9FLAO</name>
<dbReference type="SUPFAM" id="SSF52425">
    <property type="entry name" value="Cryptochrome/photolyase, N-terminal domain"/>
    <property type="match status" value="1"/>
</dbReference>
<dbReference type="GO" id="GO:0006950">
    <property type="term" value="P:response to stress"/>
    <property type="evidence" value="ECO:0007669"/>
    <property type="project" value="UniProtKB-ARBA"/>
</dbReference>
<dbReference type="Gene3D" id="1.10.579.10">
    <property type="entry name" value="DNA Cyclobutane Dipyrimidine Photolyase, subunit A, domain 3"/>
    <property type="match status" value="1"/>
</dbReference>
<proteinExistence type="inferred from homology"/>
<organism evidence="8 9">
    <name type="scientific">Myroides odoratimimus</name>
    <dbReference type="NCBI Taxonomy" id="76832"/>
    <lineage>
        <taxon>Bacteria</taxon>
        <taxon>Pseudomonadati</taxon>
        <taxon>Bacteroidota</taxon>
        <taxon>Flavobacteriia</taxon>
        <taxon>Flavobacteriales</taxon>
        <taxon>Flavobacteriaceae</taxon>
        <taxon>Myroides</taxon>
    </lineage>
</organism>
<feature type="domain" description="Photolyase/cryptochrome alpha/beta" evidence="7">
    <location>
        <begin position="5"/>
        <end position="135"/>
    </location>
</feature>
<dbReference type="PROSITE" id="PS51645">
    <property type="entry name" value="PHR_CRY_ALPHA_BETA"/>
    <property type="match status" value="1"/>
</dbReference>
<evidence type="ECO:0000256" key="4">
    <source>
        <dbReference type="ARBA" id="ARBA00022991"/>
    </source>
</evidence>